<dbReference type="EMBL" id="VWYM01011226">
    <property type="protein sequence ID" value="NXR21629.1"/>
    <property type="molecule type" value="Genomic_DNA"/>
</dbReference>
<dbReference type="InterPro" id="IPR039809">
    <property type="entry name" value="Chemokine_b/g/d"/>
</dbReference>
<evidence type="ECO:0000256" key="1">
    <source>
        <dbReference type="ARBA" id="ARBA00010868"/>
    </source>
</evidence>
<keyword evidence="7" id="KW-1185">Reference proteome</keyword>
<evidence type="ECO:0000259" key="5">
    <source>
        <dbReference type="SMART" id="SM00199"/>
    </source>
</evidence>
<dbReference type="CDD" id="cd00272">
    <property type="entry name" value="Chemokine_CC"/>
    <property type="match status" value="1"/>
</dbReference>
<feature type="domain" description="Chemokine interleukin-8-like" evidence="5">
    <location>
        <begin position="6"/>
        <end position="64"/>
    </location>
</feature>
<dbReference type="Proteomes" id="UP000590623">
    <property type="component" value="Unassembled WGS sequence"/>
</dbReference>
<sequence>PGPYSPYECCFRYVKRPLRLDNLLGFYSTPKECFSPAIVFEIKEGAKICANPEEKWVKRALTELPKRKGLRA</sequence>
<dbReference type="AlphaFoldDB" id="A0A7L2JDF7"/>
<organism evidence="6 7">
    <name type="scientific">Cinclus mexicanus</name>
    <name type="common">American dipper</name>
    <dbReference type="NCBI Taxonomy" id="161649"/>
    <lineage>
        <taxon>Eukaryota</taxon>
        <taxon>Metazoa</taxon>
        <taxon>Chordata</taxon>
        <taxon>Craniata</taxon>
        <taxon>Vertebrata</taxon>
        <taxon>Euteleostomi</taxon>
        <taxon>Archelosauria</taxon>
        <taxon>Archosauria</taxon>
        <taxon>Dinosauria</taxon>
        <taxon>Saurischia</taxon>
        <taxon>Theropoda</taxon>
        <taxon>Coelurosauria</taxon>
        <taxon>Aves</taxon>
        <taxon>Neognathae</taxon>
        <taxon>Neoaves</taxon>
        <taxon>Telluraves</taxon>
        <taxon>Australaves</taxon>
        <taxon>Passeriformes</taxon>
        <taxon>Cinclidae</taxon>
        <taxon>Cinclus</taxon>
    </lineage>
</organism>
<dbReference type="OrthoDB" id="9892424at2759"/>
<keyword evidence="4" id="KW-0145">Chemotaxis</keyword>
<feature type="non-terminal residue" evidence="6">
    <location>
        <position position="1"/>
    </location>
</feature>
<evidence type="ECO:0000256" key="3">
    <source>
        <dbReference type="ARBA" id="ARBA00023157"/>
    </source>
</evidence>
<dbReference type="PROSITE" id="PS00472">
    <property type="entry name" value="SMALL_CYTOKINES_CC"/>
    <property type="match status" value="1"/>
</dbReference>
<dbReference type="Gene3D" id="2.40.50.40">
    <property type="match status" value="1"/>
</dbReference>
<keyword evidence="3" id="KW-1015">Disulfide bond</keyword>
<feature type="non-terminal residue" evidence="6">
    <location>
        <position position="72"/>
    </location>
</feature>
<gene>
    <name evidence="6" type="primary">Ccl3_1</name>
    <name evidence="6" type="ORF">CINMEX_R13235</name>
</gene>
<dbReference type="GO" id="GO:0008009">
    <property type="term" value="F:chemokine activity"/>
    <property type="evidence" value="ECO:0007669"/>
    <property type="project" value="InterPro"/>
</dbReference>
<keyword evidence="2 4" id="KW-0202">Cytokine</keyword>
<dbReference type="GO" id="GO:0006955">
    <property type="term" value="P:immune response"/>
    <property type="evidence" value="ECO:0007669"/>
    <property type="project" value="InterPro"/>
</dbReference>
<dbReference type="InterPro" id="IPR036048">
    <property type="entry name" value="Interleukin_8-like_sf"/>
</dbReference>
<dbReference type="PANTHER" id="PTHR12015">
    <property type="entry name" value="SMALL INDUCIBLE CYTOKINE A"/>
    <property type="match status" value="1"/>
</dbReference>
<comment type="similarity">
    <text evidence="1 4">Belongs to the intercrine beta (chemokine CC) family.</text>
</comment>
<evidence type="ECO:0000256" key="2">
    <source>
        <dbReference type="ARBA" id="ARBA00022514"/>
    </source>
</evidence>
<proteinExistence type="inferred from homology"/>
<comment type="caution">
    <text evidence="6">The sequence shown here is derived from an EMBL/GenBank/DDBJ whole genome shotgun (WGS) entry which is preliminary data.</text>
</comment>
<reference evidence="6 7" key="1">
    <citation type="submission" date="2019-09" db="EMBL/GenBank/DDBJ databases">
        <title>Bird 10,000 Genomes (B10K) Project - Family phase.</title>
        <authorList>
            <person name="Zhang G."/>
        </authorList>
    </citation>
    <scope>NUCLEOTIDE SEQUENCE [LARGE SCALE GENOMIC DNA]</scope>
    <source>
        <strain evidence="6">B10K-DU-001-77</strain>
        <tissue evidence="6">Muscle</tissue>
    </source>
</reference>
<dbReference type="SUPFAM" id="SSF54117">
    <property type="entry name" value="Interleukin 8-like chemokines"/>
    <property type="match status" value="1"/>
</dbReference>
<keyword evidence="4" id="KW-0964">Secreted</keyword>
<dbReference type="GO" id="GO:0005615">
    <property type="term" value="C:extracellular space"/>
    <property type="evidence" value="ECO:0007669"/>
    <property type="project" value="UniProtKB-KW"/>
</dbReference>
<dbReference type="Pfam" id="PF00048">
    <property type="entry name" value="IL8"/>
    <property type="match status" value="1"/>
</dbReference>
<name>A0A7L2JDF7_CINMU</name>
<comment type="subcellular location">
    <subcellularLocation>
        <location evidence="4">Secreted</location>
    </subcellularLocation>
</comment>
<evidence type="ECO:0000313" key="7">
    <source>
        <dbReference type="Proteomes" id="UP000590623"/>
    </source>
</evidence>
<dbReference type="SMART" id="SM00199">
    <property type="entry name" value="SCY"/>
    <property type="match status" value="1"/>
</dbReference>
<protein>
    <recommendedName>
        <fullName evidence="4">C-C motif chemokine</fullName>
    </recommendedName>
</protein>
<dbReference type="InterPro" id="IPR001811">
    <property type="entry name" value="Chemokine_IL8-like_dom"/>
</dbReference>
<evidence type="ECO:0000256" key="4">
    <source>
        <dbReference type="RuleBase" id="RU361150"/>
    </source>
</evidence>
<evidence type="ECO:0000313" key="6">
    <source>
        <dbReference type="EMBL" id="NXR21629.1"/>
    </source>
</evidence>
<accession>A0A7L2JDF7</accession>
<dbReference type="InterPro" id="IPR000827">
    <property type="entry name" value="Chemokine_CC_CS"/>
</dbReference>